<name>A0ACC0CA96_CATRO</name>
<protein>
    <submittedName>
        <fullName evidence="1">Uncharacterized protein</fullName>
    </submittedName>
</protein>
<proteinExistence type="predicted"/>
<reference evidence="2" key="1">
    <citation type="journal article" date="2023" name="Nat. Plants">
        <title>Single-cell RNA sequencing provides a high-resolution roadmap for understanding the multicellular compartmentation of specialized metabolism.</title>
        <authorList>
            <person name="Sun S."/>
            <person name="Shen X."/>
            <person name="Li Y."/>
            <person name="Li Y."/>
            <person name="Wang S."/>
            <person name="Li R."/>
            <person name="Zhang H."/>
            <person name="Shen G."/>
            <person name="Guo B."/>
            <person name="Wei J."/>
            <person name="Xu J."/>
            <person name="St-Pierre B."/>
            <person name="Chen S."/>
            <person name="Sun C."/>
        </authorList>
    </citation>
    <scope>NUCLEOTIDE SEQUENCE [LARGE SCALE GENOMIC DNA]</scope>
</reference>
<organism evidence="1 2">
    <name type="scientific">Catharanthus roseus</name>
    <name type="common">Madagascar periwinkle</name>
    <name type="synonym">Vinca rosea</name>
    <dbReference type="NCBI Taxonomy" id="4058"/>
    <lineage>
        <taxon>Eukaryota</taxon>
        <taxon>Viridiplantae</taxon>
        <taxon>Streptophyta</taxon>
        <taxon>Embryophyta</taxon>
        <taxon>Tracheophyta</taxon>
        <taxon>Spermatophyta</taxon>
        <taxon>Magnoliopsida</taxon>
        <taxon>eudicotyledons</taxon>
        <taxon>Gunneridae</taxon>
        <taxon>Pentapetalae</taxon>
        <taxon>asterids</taxon>
        <taxon>lamiids</taxon>
        <taxon>Gentianales</taxon>
        <taxon>Apocynaceae</taxon>
        <taxon>Rauvolfioideae</taxon>
        <taxon>Vinceae</taxon>
        <taxon>Catharanthinae</taxon>
        <taxon>Catharanthus</taxon>
    </lineage>
</organism>
<evidence type="ECO:0000313" key="1">
    <source>
        <dbReference type="EMBL" id="KAI5681877.1"/>
    </source>
</evidence>
<evidence type="ECO:0000313" key="2">
    <source>
        <dbReference type="Proteomes" id="UP001060085"/>
    </source>
</evidence>
<comment type="caution">
    <text evidence="1">The sequence shown here is derived from an EMBL/GenBank/DDBJ whole genome shotgun (WGS) entry which is preliminary data.</text>
</comment>
<dbReference type="EMBL" id="CM044701">
    <property type="protein sequence ID" value="KAI5681877.1"/>
    <property type="molecule type" value="Genomic_DNA"/>
</dbReference>
<accession>A0ACC0CA96</accession>
<gene>
    <name evidence="1" type="ORF">M9H77_03105</name>
</gene>
<sequence>MVGRTLLSLAGFCPPTPVLQRNPLVMLGQLTLADRKLSLDGKAIPISGQKLPYSLTPRGKSLFSLTNYEPSKIRSDPTICGWVLSGNAHVAKEPTGGSRLAHLAQ</sequence>
<dbReference type="Proteomes" id="UP001060085">
    <property type="component" value="Linkage Group LG01"/>
</dbReference>
<keyword evidence="2" id="KW-1185">Reference proteome</keyword>